<name>R4KKC9_9FIRM</name>
<reference evidence="1 2" key="1">
    <citation type="submission" date="2012-01" db="EMBL/GenBank/DDBJ databases">
        <title>Complete sequence of Desulfotomaculum gibsoniae DSM 7213.</title>
        <authorList>
            <consortium name="US DOE Joint Genome Institute"/>
            <person name="Lucas S."/>
            <person name="Han J."/>
            <person name="Lapidus A."/>
            <person name="Cheng J.-F."/>
            <person name="Goodwin L."/>
            <person name="Pitluck S."/>
            <person name="Peters L."/>
            <person name="Ovchinnikova G."/>
            <person name="Teshima H."/>
            <person name="Detter J.C."/>
            <person name="Han C."/>
            <person name="Tapia R."/>
            <person name="Land M."/>
            <person name="Hauser L."/>
            <person name="Kyrpides N."/>
            <person name="Ivanova N."/>
            <person name="Pagani I."/>
            <person name="Parshina S."/>
            <person name="Plugge C."/>
            <person name="Muyzer G."/>
            <person name="Kuever J."/>
            <person name="Ivanova A."/>
            <person name="Nazina T."/>
            <person name="Klenk H.-P."/>
            <person name="Brambilla E."/>
            <person name="Spring S."/>
            <person name="Stams A.F."/>
            <person name="Woyke T."/>
        </authorList>
    </citation>
    <scope>NUCLEOTIDE SEQUENCE [LARGE SCALE GENOMIC DNA]</scope>
    <source>
        <strain evidence="1 2">DSM 7213</strain>
    </source>
</reference>
<dbReference type="eggNOG" id="ENOG5030TRR">
    <property type="taxonomic scope" value="Bacteria"/>
</dbReference>
<dbReference type="AlphaFoldDB" id="R4KKC9"/>
<dbReference type="HOGENOM" id="CLU_1438135_0_0_9"/>
<organism evidence="1 2">
    <name type="scientific">Desulfoscipio gibsoniae DSM 7213</name>
    <dbReference type="NCBI Taxonomy" id="767817"/>
    <lineage>
        <taxon>Bacteria</taxon>
        <taxon>Bacillati</taxon>
        <taxon>Bacillota</taxon>
        <taxon>Clostridia</taxon>
        <taxon>Eubacteriales</taxon>
        <taxon>Desulfallaceae</taxon>
        <taxon>Desulfoscipio</taxon>
    </lineage>
</organism>
<gene>
    <name evidence="1" type="ORF">Desgi_3787</name>
</gene>
<dbReference type="EMBL" id="CP003273">
    <property type="protein sequence ID" value="AGL03109.1"/>
    <property type="molecule type" value="Genomic_DNA"/>
</dbReference>
<dbReference type="OrthoDB" id="8438824at2"/>
<dbReference type="RefSeq" id="WP_006520498.1">
    <property type="nucleotide sequence ID" value="NC_021184.1"/>
</dbReference>
<accession>R4KKC9</accession>
<proteinExistence type="predicted"/>
<protein>
    <submittedName>
        <fullName evidence="1">Uncharacterized protein</fullName>
    </submittedName>
</protein>
<evidence type="ECO:0000313" key="2">
    <source>
        <dbReference type="Proteomes" id="UP000013520"/>
    </source>
</evidence>
<sequence length="193" mass="22280">MSTHKTTNIVDTMLTPKDYQYLYHLTAGPTPLQKNCGVLCGSVCCQPGENNDLGIYLFPGEEVMFTRRESWLIWEAQDPAEQLFPASWPNPVYFVRCTRSCPREKRPLACRFFPLAPHLQQNGDLLIIYETLDLPYSCPLITQNLPLQKTFIQTVATAWQVMLKDSRIRDFVEEESRYHEARGIPLRVLKTEP</sequence>
<dbReference type="Proteomes" id="UP000013520">
    <property type="component" value="Chromosome"/>
</dbReference>
<dbReference type="KEGG" id="dgi:Desgi_3787"/>
<evidence type="ECO:0000313" key="1">
    <source>
        <dbReference type="EMBL" id="AGL03109.1"/>
    </source>
</evidence>
<dbReference type="STRING" id="767817.Desgi_3787"/>
<keyword evidence="2" id="KW-1185">Reference proteome</keyword>